<evidence type="ECO:0000256" key="3">
    <source>
        <dbReference type="ARBA" id="ARBA00022676"/>
    </source>
</evidence>
<dbReference type="GO" id="GO:0016757">
    <property type="term" value="F:glycosyltransferase activity"/>
    <property type="evidence" value="ECO:0007669"/>
    <property type="project" value="UniProtKB-KW"/>
</dbReference>
<proteinExistence type="inferred from homology"/>
<organism evidence="6 7">
    <name type="scientific">Bowdeniella nasicola</name>
    <dbReference type="NCBI Taxonomy" id="208480"/>
    <lineage>
        <taxon>Bacteria</taxon>
        <taxon>Bacillati</taxon>
        <taxon>Actinomycetota</taxon>
        <taxon>Actinomycetes</taxon>
        <taxon>Actinomycetales</taxon>
        <taxon>Actinomycetaceae</taxon>
        <taxon>Bowdeniella</taxon>
    </lineage>
</organism>
<keyword evidence="3" id="KW-0328">Glycosyltransferase</keyword>
<evidence type="ECO:0000313" key="6">
    <source>
        <dbReference type="EMBL" id="SEA48179.1"/>
    </source>
</evidence>
<evidence type="ECO:0000313" key="7">
    <source>
        <dbReference type="Proteomes" id="UP000199288"/>
    </source>
</evidence>
<dbReference type="SUPFAM" id="SSF53448">
    <property type="entry name" value="Nucleotide-diphospho-sugar transferases"/>
    <property type="match status" value="1"/>
</dbReference>
<gene>
    <name evidence="6" type="ORF">SAMN02910418_01679</name>
</gene>
<name>A0A1H4BJ49_9ACTO</name>
<accession>A0A1H4BJ49</accession>
<evidence type="ECO:0000259" key="5">
    <source>
        <dbReference type="Pfam" id="PF00535"/>
    </source>
</evidence>
<dbReference type="PANTHER" id="PTHR43179">
    <property type="entry name" value="RHAMNOSYLTRANSFERASE WBBL"/>
    <property type="match status" value="1"/>
</dbReference>
<dbReference type="InterPro" id="IPR029044">
    <property type="entry name" value="Nucleotide-diphossugar_trans"/>
</dbReference>
<dbReference type="InterPro" id="IPR001173">
    <property type="entry name" value="Glyco_trans_2-like"/>
</dbReference>
<dbReference type="AlphaFoldDB" id="A0A1H4BJ49"/>
<evidence type="ECO:0000256" key="1">
    <source>
        <dbReference type="ARBA" id="ARBA00004776"/>
    </source>
</evidence>
<dbReference type="Gene3D" id="3.90.550.10">
    <property type="entry name" value="Spore Coat Polysaccharide Biosynthesis Protein SpsA, Chain A"/>
    <property type="match status" value="1"/>
</dbReference>
<dbReference type="OrthoDB" id="9771846at2"/>
<comment type="similarity">
    <text evidence="2">Belongs to the glycosyltransferase 2 family.</text>
</comment>
<dbReference type="Proteomes" id="UP000199288">
    <property type="component" value="Unassembled WGS sequence"/>
</dbReference>
<dbReference type="PANTHER" id="PTHR43179:SF12">
    <property type="entry name" value="GALACTOFURANOSYLTRANSFERASE GLFT2"/>
    <property type="match status" value="1"/>
</dbReference>
<evidence type="ECO:0000256" key="4">
    <source>
        <dbReference type="ARBA" id="ARBA00022679"/>
    </source>
</evidence>
<keyword evidence="7" id="KW-1185">Reference proteome</keyword>
<reference evidence="7" key="1">
    <citation type="submission" date="2016-10" db="EMBL/GenBank/DDBJ databases">
        <authorList>
            <person name="Varghese N."/>
            <person name="Submissions S."/>
        </authorList>
    </citation>
    <scope>NUCLEOTIDE SEQUENCE [LARGE SCALE GENOMIC DNA]</scope>
    <source>
        <strain evidence="7">KPR-1</strain>
    </source>
</reference>
<protein>
    <submittedName>
        <fullName evidence="6">N-acetylglucosaminyl-diphospho-decaprenol L-rhamnosyltransferase</fullName>
    </submittedName>
</protein>
<feature type="domain" description="Glycosyltransferase 2-like" evidence="5">
    <location>
        <begin position="8"/>
        <end position="143"/>
    </location>
</feature>
<dbReference type="RefSeq" id="WP_092564855.1">
    <property type="nucleotide sequence ID" value="NZ_FNQV01000010.1"/>
</dbReference>
<keyword evidence="4 6" id="KW-0808">Transferase</keyword>
<comment type="pathway">
    <text evidence="1">Cell wall biogenesis; cell wall polysaccharide biosynthesis.</text>
</comment>
<dbReference type="EMBL" id="FNQV01000010">
    <property type="protein sequence ID" value="SEA48179.1"/>
    <property type="molecule type" value="Genomic_DNA"/>
</dbReference>
<dbReference type="Pfam" id="PF00535">
    <property type="entry name" value="Glycos_transf_2"/>
    <property type="match status" value="1"/>
</dbReference>
<sequence>MSEHRAVSVVIPHYGDPSDTLSLVGQLITQESSTIARIIVADDHSPIPFPADEFTDPRLVVSRKAHNGGFGSAVNHGLSFVKTPWALILNSDAQMSSNQIEALVDSANSWAPAVVSPKVVGFDGEPQWTARLFPTVFHQVVEWLTPLARFRHKPRLHRWVGHDTDAESASVATPTEWVFGAVMLLPVEAVRRAGGFDESYFMNAEEVDLQRRLRESSIPSLMIPTVEVLHEGGGSSDSQLRRTWLVQARNHYAKKWGHPRRLRAGLYLASAVNFGVNAVREAFGRDVSATTVFNYERRLVRNSGVKS</sequence>
<evidence type="ECO:0000256" key="2">
    <source>
        <dbReference type="ARBA" id="ARBA00006739"/>
    </source>
</evidence>